<reference evidence="13" key="1">
    <citation type="submission" date="2016-10" db="EMBL/GenBank/DDBJ databases">
        <title>Draft Genome Sequence of Nocardioides luteus Strain BAFB, an Alkane-Degrading Bacterium Isolated from JP-7 Polluted Soil.</title>
        <authorList>
            <person name="Brown L."/>
            <person name="Ruiz O.N."/>
            <person name="Gunasekera T."/>
        </authorList>
    </citation>
    <scope>NUCLEOTIDE SEQUENCE [LARGE SCALE GENOMIC DNA]</scope>
    <source>
        <strain evidence="13">BAFB</strain>
    </source>
</reference>
<keyword evidence="6 11" id="KW-0411">Iron-sulfur</keyword>
<keyword evidence="7 11" id="KW-0805">Transcription regulation</keyword>
<evidence type="ECO:0000256" key="7">
    <source>
        <dbReference type="ARBA" id="ARBA00023015"/>
    </source>
</evidence>
<dbReference type="Pfam" id="PF02467">
    <property type="entry name" value="Whib"/>
    <property type="match status" value="1"/>
</dbReference>
<keyword evidence="10 11" id="KW-0804">Transcription</keyword>
<dbReference type="GO" id="GO:0035731">
    <property type="term" value="F:dinitrosyl-iron complex binding"/>
    <property type="evidence" value="ECO:0007669"/>
    <property type="project" value="UniProtKB-UniRule"/>
</dbReference>
<dbReference type="RefSeq" id="WP_045547698.1">
    <property type="nucleotide sequence ID" value="NZ_JZDQ02000035.1"/>
</dbReference>
<comment type="PTM">
    <text evidence="11">Upon Fe-S cluster removal intramolecular disulfide bonds are formed.</text>
</comment>
<feature type="binding site" evidence="11">
    <location>
        <position position="60"/>
    </location>
    <ligand>
        <name>[4Fe-4S] cluster</name>
        <dbReference type="ChEBI" id="CHEBI:49883"/>
    </ligand>
</feature>
<dbReference type="HAMAP" id="MF_01479">
    <property type="entry name" value="WhiB"/>
    <property type="match status" value="1"/>
</dbReference>
<organism evidence="13 14">
    <name type="scientific">Nocardioides luteus</name>
    <dbReference type="NCBI Taxonomy" id="1844"/>
    <lineage>
        <taxon>Bacteria</taxon>
        <taxon>Bacillati</taxon>
        <taxon>Actinomycetota</taxon>
        <taxon>Actinomycetes</taxon>
        <taxon>Propionibacteriales</taxon>
        <taxon>Nocardioidaceae</taxon>
        <taxon>Nocardioides</taxon>
    </lineage>
</organism>
<dbReference type="GO" id="GO:0051539">
    <property type="term" value="F:4 iron, 4 sulfur cluster binding"/>
    <property type="evidence" value="ECO:0007669"/>
    <property type="project" value="UniProtKB-UniRule"/>
</dbReference>
<feature type="binding site" evidence="11">
    <location>
        <position position="28"/>
    </location>
    <ligand>
        <name>[4Fe-4S] cluster</name>
        <dbReference type="ChEBI" id="CHEBI:49883"/>
    </ligand>
</feature>
<evidence type="ECO:0000256" key="6">
    <source>
        <dbReference type="ARBA" id="ARBA00023014"/>
    </source>
</evidence>
<keyword evidence="8 11" id="KW-0238">DNA-binding</keyword>
<gene>
    <name evidence="11" type="primary">whiB</name>
    <name evidence="13" type="ORF">UG56_021755</name>
</gene>
<accession>A0A1J4N2P0</accession>
<evidence type="ECO:0000256" key="11">
    <source>
        <dbReference type="HAMAP-Rule" id="MF_01479"/>
    </source>
</evidence>
<dbReference type="PANTHER" id="PTHR38839:SF2">
    <property type="entry name" value="TRANSCRIPTIONAL REGULATOR WHIB7-RELATED"/>
    <property type="match status" value="1"/>
</dbReference>
<keyword evidence="9 11" id="KW-1015">Disulfide bond</keyword>
<comment type="similarity">
    <text evidence="2 11">Belongs to the WhiB family.</text>
</comment>
<evidence type="ECO:0000256" key="9">
    <source>
        <dbReference type="ARBA" id="ARBA00023157"/>
    </source>
</evidence>
<comment type="caution">
    <text evidence="13">The sequence shown here is derived from an EMBL/GenBank/DDBJ whole genome shotgun (WGS) entry which is preliminary data.</text>
</comment>
<evidence type="ECO:0000259" key="12">
    <source>
        <dbReference type="PROSITE" id="PS51674"/>
    </source>
</evidence>
<name>A0A1J4N2P0_9ACTN</name>
<dbReference type="STRING" id="1844.UG56_021755"/>
<keyword evidence="11" id="KW-0963">Cytoplasm</keyword>
<evidence type="ECO:0000256" key="1">
    <source>
        <dbReference type="ARBA" id="ARBA00004496"/>
    </source>
</evidence>
<evidence type="ECO:0000313" key="13">
    <source>
        <dbReference type="EMBL" id="OIJ24641.1"/>
    </source>
</evidence>
<comment type="PTM">
    <text evidence="11">The Fe-S cluster can be nitrosylated by nitric oxide (NO).</text>
</comment>
<evidence type="ECO:0000313" key="14">
    <source>
        <dbReference type="Proteomes" id="UP000033772"/>
    </source>
</evidence>
<dbReference type="GO" id="GO:0047134">
    <property type="term" value="F:protein-disulfide reductase [NAD(P)H] activity"/>
    <property type="evidence" value="ECO:0007669"/>
    <property type="project" value="TreeGrafter"/>
</dbReference>
<dbReference type="GO" id="GO:0003677">
    <property type="term" value="F:DNA binding"/>
    <property type="evidence" value="ECO:0007669"/>
    <property type="project" value="UniProtKB-UniRule"/>
</dbReference>
<dbReference type="Proteomes" id="UP000033772">
    <property type="component" value="Unassembled WGS sequence"/>
</dbReference>
<protein>
    <recommendedName>
        <fullName evidence="11">Transcriptional regulator WhiB</fullName>
    </recommendedName>
</protein>
<keyword evidence="4 11" id="KW-0479">Metal-binding</keyword>
<evidence type="ECO:0000256" key="5">
    <source>
        <dbReference type="ARBA" id="ARBA00023004"/>
    </source>
</evidence>
<evidence type="ECO:0000256" key="2">
    <source>
        <dbReference type="ARBA" id="ARBA00006597"/>
    </source>
</evidence>
<comment type="cofactor">
    <cofactor evidence="11">
        <name>[4Fe-4S] cluster</name>
        <dbReference type="ChEBI" id="CHEBI:49883"/>
    </cofactor>
    <text evidence="11">Binds 1 [4Fe-4S] cluster per subunit. Following nitrosylation of the [4Fe-4S] cluster binds 1 [4Fe-8(NO)] cluster per subunit.</text>
</comment>
<feature type="binding site" evidence="11">
    <location>
        <position position="51"/>
    </location>
    <ligand>
        <name>[4Fe-4S] cluster</name>
        <dbReference type="ChEBI" id="CHEBI:49883"/>
    </ligand>
</feature>
<dbReference type="GO" id="GO:0045454">
    <property type="term" value="P:cell redox homeostasis"/>
    <property type="evidence" value="ECO:0007669"/>
    <property type="project" value="TreeGrafter"/>
</dbReference>
<keyword evidence="3 11" id="KW-0004">4Fe-4S</keyword>
<dbReference type="PANTHER" id="PTHR38839">
    <property type="entry name" value="TRANSCRIPTIONAL REGULATOR WHID-RELATED"/>
    <property type="match status" value="1"/>
</dbReference>
<dbReference type="GO" id="GO:0005737">
    <property type="term" value="C:cytoplasm"/>
    <property type="evidence" value="ECO:0007669"/>
    <property type="project" value="UniProtKB-SubCell"/>
</dbReference>
<evidence type="ECO:0000256" key="3">
    <source>
        <dbReference type="ARBA" id="ARBA00022485"/>
    </source>
</evidence>
<dbReference type="OrthoDB" id="5244115at2"/>
<keyword evidence="5 11" id="KW-0408">Iron</keyword>
<evidence type="ECO:0000256" key="10">
    <source>
        <dbReference type="ARBA" id="ARBA00023163"/>
    </source>
</evidence>
<comment type="function">
    <text evidence="11">Acts as a transcriptional regulator. Probably redox-responsive. The apo- but not holo-form probably binds DNA.</text>
</comment>
<dbReference type="InterPro" id="IPR003482">
    <property type="entry name" value="Whib"/>
</dbReference>
<dbReference type="PROSITE" id="PS51674">
    <property type="entry name" value="4FE4S_WBL"/>
    <property type="match status" value="1"/>
</dbReference>
<sequence>MCGPTSGADSRGVPLEIIPPLYAAGLPCHGDDSALWFSESPAALEVAKDRCLDCPVMRECLSGALARSEPWGVWGGEIVERGQVVTHKRGRGRPRRQAA</sequence>
<dbReference type="GO" id="GO:0045892">
    <property type="term" value="P:negative regulation of DNA-templated transcription"/>
    <property type="evidence" value="ECO:0007669"/>
    <property type="project" value="TreeGrafter"/>
</dbReference>
<dbReference type="EMBL" id="JZDQ02000035">
    <property type="protein sequence ID" value="OIJ24641.1"/>
    <property type="molecule type" value="Genomic_DNA"/>
</dbReference>
<dbReference type="InterPro" id="IPR034768">
    <property type="entry name" value="4FE4S_WBL"/>
</dbReference>
<feature type="binding site" evidence="11">
    <location>
        <position position="54"/>
    </location>
    <ligand>
        <name>[4Fe-4S] cluster</name>
        <dbReference type="ChEBI" id="CHEBI:49883"/>
    </ligand>
</feature>
<proteinExistence type="inferred from homology"/>
<evidence type="ECO:0000256" key="4">
    <source>
        <dbReference type="ARBA" id="ARBA00022723"/>
    </source>
</evidence>
<comment type="subcellular location">
    <subcellularLocation>
        <location evidence="1 11">Cytoplasm</location>
    </subcellularLocation>
</comment>
<feature type="domain" description="4Fe-4S Wbl-type" evidence="12">
    <location>
        <begin position="27"/>
        <end position="84"/>
    </location>
</feature>
<evidence type="ECO:0000256" key="8">
    <source>
        <dbReference type="ARBA" id="ARBA00023125"/>
    </source>
</evidence>
<dbReference type="GO" id="GO:0046872">
    <property type="term" value="F:metal ion binding"/>
    <property type="evidence" value="ECO:0007669"/>
    <property type="project" value="UniProtKB-KW"/>
</dbReference>
<keyword evidence="14" id="KW-1185">Reference proteome</keyword>
<dbReference type="AlphaFoldDB" id="A0A1J4N2P0"/>